<dbReference type="AlphaFoldDB" id="A0A451AX35"/>
<organism evidence="2">
    <name type="scientific">Candidatus Kentrum sp. UNK</name>
    <dbReference type="NCBI Taxonomy" id="2126344"/>
    <lineage>
        <taxon>Bacteria</taxon>
        <taxon>Pseudomonadati</taxon>
        <taxon>Pseudomonadota</taxon>
        <taxon>Gammaproteobacteria</taxon>
        <taxon>Candidatus Kentrum</taxon>
    </lineage>
</organism>
<dbReference type="EMBL" id="CAADGD010000034">
    <property type="protein sequence ID" value="VFK70621.1"/>
    <property type="molecule type" value="Genomic_DNA"/>
</dbReference>
<proteinExistence type="predicted"/>
<protein>
    <submittedName>
        <fullName evidence="2">Uncharacterized protein</fullName>
    </submittedName>
</protein>
<gene>
    <name evidence="1" type="ORF">BECKUNK1418G_GA0071005_102728</name>
    <name evidence="2" type="ORF">BECKUNK1418H_GA0071006_10348</name>
</gene>
<reference evidence="2" key="1">
    <citation type="submission" date="2019-02" db="EMBL/GenBank/DDBJ databases">
        <authorList>
            <person name="Gruber-Vodicka R. H."/>
            <person name="Seah K. B. B."/>
        </authorList>
    </citation>
    <scope>NUCLEOTIDE SEQUENCE</scope>
    <source>
        <strain evidence="2">BECK_BY19</strain>
        <strain evidence="1">BECK_BY8</strain>
    </source>
</reference>
<evidence type="ECO:0000313" key="2">
    <source>
        <dbReference type="EMBL" id="VFK70621.1"/>
    </source>
</evidence>
<dbReference type="EMBL" id="CAADFZ010000027">
    <property type="protein sequence ID" value="VFK62828.1"/>
    <property type="molecule type" value="Genomic_DNA"/>
</dbReference>
<evidence type="ECO:0000313" key="1">
    <source>
        <dbReference type="EMBL" id="VFK62828.1"/>
    </source>
</evidence>
<name>A0A451AX35_9GAMM</name>
<sequence length="89" mass="10121">MDSDALRYEVSQIPDDTRRTEVFSLLSLASEHLPITDAVEALALTFEQHGLRAINATHLRYRKKFLGKSVHTPRSTPLRSWREALTCSP</sequence>
<accession>A0A451AX35</accession>